<gene>
    <name evidence="1" type="ORF">QAD02_013894</name>
</gene>
<dbReference type="EMBL" id="CM056742">
    <property type="protein sequence ID" value="KAJ8678107.1"/>
    <property type="molecule type" value="Genomic_DNA"/>
</dbReference>
<evidence type="ECO:0000313" key="1">
    <source>
        <dbReference type="EMBL" id="KAJ8678107.1"/>
    </source>
</evidence>
<proteinExistence type="predicted"/>
<accession>A0ACC2P416</accession>
<dbReference type="Proteomes" id="UP001239111">
    <property type="component" value="Chromosome 2"/>
</dbReference>
<organism evidence="1 2">
    <name type="scientific">Eretmocerus hayati</name>
    <dbReference type="NCBI Taxonomy" id="131215"/>
    <lineage>
        <taxon>Eukaryota</taxon>
        <taxon>Metazoa</taxon>
        <taxon>Ecdysozoa</taxon>
        <taxon>Arthropoda</taxon>
        <taxon>Hexapoda</taxon>
        <taxon>Insecta</taxon>
        <taxon>Pterygota</taxon>
        <taxon>Neoptera</taxon>
        <taxon>Endopterygota</taxon>
        <taxon>Hymenoptera</taxon>
        <taxon>Apocrita</taxon>
        <taxon>Proctotrupomorpha</taxon>
        <taxon>Chalcidoidea</taxon>
        <taxon>Aphelinidae</taxon>
        <taxon>Aphelininae</taxon>
        <taxon>Eretmocerus</taxon>
    </lineage>
</organism>
<sequence length="122" mass="14852">MDEKERCLVIRKGIAFKGEYVGTWMKERTGRDYNQWALEGLNRKGSYAHDVWEVKTYAREVEERLLETMKERSEEEFTIEKFISAEGRWKMKRYTRGKERITRAGYIAKDHRRGHWSSKRKW</sequence>
<keyword evidence="2" id="KW-1185">Reference proteome</keyword>
<comment type="caution">
    <text evidence="1">The sequence shown here is derived from an EMBL/GenBank/DDBJ whole genome shotgun (WGS) entry which is preliminary data.</text>
</comment>
<protein>
    <submittedName>
        <fullName evidence="1">Uncharacterized protein</fullName>
    </submittedName>
</protein>
<evidence type="ECO:0000313" key="2">
    <source>
        <dbReference type="Proteomes" id="UP001239111"/>
    </source>
</evidence>
<reference evidence="1" key="1">
    <citation type="submission" date="2023-04" db="EMBL/GenBank/DDBJ databases">
        <title>A chromosome-level genome assembly of the parasitoid wasp Eretmocerus hayati.</title>
        <authorList>
            <person name="Zhong Y."/>
            <person name="Liu S."/>
            <person name="Liu Y."/>
        </authorList>
    </citation>
    <scope>NUCLEOTIDE SEQUENCE</scope>
    <source>
        <strain evidence="1">ZJU_SS_LIU_2023</strain>
    </source>
</reference>
<name>A0ACC2P416_9HYME</name>